<dbReference type="PRINTS" id="PR00463">
    <property type="entry name" value="EP450I"/>
</dbReference>
<comment type="similarity">
    <text evidence="2 6">Belongs to the cytochrome P450 family.</text>
</comment>
<keyword evidence="7" id="KW-0489">Methyltransferase</keyword>
<dbReference type="PANTHER" id="PTHR24305">
    <property type="entry name" value="CYTOCHROME P450"/>
    <property type="match status" value="1"/>
</dbReference>
<dbReference type="PROSITE" id="PS00086">
    <property type="entry name" value="CYTOCHROME_P450"/>
    <property type="match status" value="1"/>
</dbReference>
<evidence type="ECO:0000256" key="1">
    <source>
        <dbReference type="ARBA" id="ARBA00001971"/>
    </source>
</evidence>
<dbReference type="InterPro" id="IPR036396">
    <property type="entry name" value="Cyt_P450_sf"/>
</dbReference>
<dbReference type="InterPro" id="IPR001128">
    <property type="entry name" value="Cyt_P450"/>
</dbReference>
<dbReference type="SUPFAM" id="SSF48264">
    <property type="entry name" value="Cytochrome P450"/>
    <property type="match status" value="1"/>
</dbReference>
<name>A0A2J6R3E2_HYAVF</name>
<dbReference type="GO" id="GO:0020037">
    <property type="term" value="F:heme binding"/>
    <property type="evidence" value="ECO:0007669"/>
    <property type="project" value="InterPro"/>
</dbReference>
<keyword evidence="3 5" id="KW-0479">Metal-binding</keyword>
<dbReference type="Proteomes" id="UP000235786">
    <property type="component" value="Unassembled WGS sequence"/>
</dbReference>
<evidence type="ECO:0000256" key="5">
    <source>
        <dbReference type="PIRSR" id="PIRSR602401-1"/>
    </source>
</evidence>
<dbReference type="PANTHER" id="PTHR24305:SF232">
    <property type="entry name" value="P450, PUTATIVE (EUROFUNG)-RELATED"/>
    <property type="match status" value="1"/>
</dbReference>
<evidence type="ECO:0000313" key="7">
    <source>
        <dbReference type="EMBL" id="PMD33041.1"/>
    </source>
</evidence>
<gene>
    <name evidence="7" type="ORF">L207DRAFT_558055</name>
</gene>
<dbReference type="GO" id="GO:0008168">
    <property type="term" value="F:methyltransferase activity"/>
    <property type="evidence" value="ECO:0007669"/>
    <property type="project" value="UniProtKB-KW"/>
</dbReference>
<comment type="cofactor">
    <cofactor evidence="1 5">
        <name>heme</name>
        <dbReference type="ChEBI" id="CHEBI:30413"/>
    </cofactor>
</comment>
<organism evidence="7 8">
    <name type="scientific">Hyaloscypha variabilis (strain UAMH 11265 / GT02V1 / F)</name>
    <name type="common">Meliniomyces variabilis</name>
    <dbReference type="NCBI Taxonomy" id="1149755"/>
    <lineage>
        <taxon>Eukaryota</taxon>
        <taxon>Fungi</taxon>
        <taxon>Dikarya</taxon>
        <taxon>Ascomycota</taxon>
        <taxon>Pezizomycotina</taxon>
        <taxon>Leotiomycetes</taxon>
        <taxon>Helotiales</taxon>
        <taxon>Hyaloscyphaceae</taxon>
        <taxon>Hyaloscypha</taxon>
        <taxon>Hyaloscypha variabilis</taxon>
    </lineage>
</organism>
<sequence>MALLGQIIQIVRAYFWQFLLVSLIVRLLRNRYKSSLRDIPGPFLASLSDVWMAVHCWIGNPHEDYLLHRKYNSPLLRIGPAKVAVADPEAIRVIYGHKTIFKKSRLHITQSQVTKDGMFVENLASTMDEEKHALLRRPVAHAYAMSTLVEFEPLVDSTSKTFVREIENRFVNTREECPLAKWLQMYAFDVIGELTFSKRIGFLEQGEDVDNMMHHTARMMDYTGVIGNLPEIDEYFRIRNPVRRWLQPEGDILSWTRKQIQEHTAYPDASCPDFLTRFIQAREKFPELLSEEQTEDYANTNVAGGSDTTSIVLRSLVHQLLLHPAIYDRFLDEVKTVLRARSQLEDLDRPITWAEGLSMTYYQACIKEALRFHPATAQILPRIVPDGGVELCGKFIPEGTIIGCNAWTVHRDRELYGSDADIFRPERWIDSSSELIQRMENLSFTFGYGSRGCVGRNIAMLEITKFIPELFRRFEISLVDPNRYKLHAAWLVVQSGLDVKIKRRALESLLAQ</sequence>
<keyword evidence="5 6" id="KW-0349">Heme</keyword>
<proteinExistence type="inferred from homology"/>
<dbReference type="GO" id="GO:0005506">
    <property type="term" value="F:iron ion binding"/>
    <property type="evidence" value="ECO:0007669"/>
    <property type="project" value="InterPro"/>
</dbReference>
<keyword evidence="7" id="KW-0808">Transferase</keyword>
<dbReference type="Pfam" id="PF00067">
    <property type="entry name" value="p450"/>
    <property type="match status" value="1"/>
</dbReference>
<reference evidence="7 8" key="1">
    <citation type="submission" date="2016-04" db="EMBL/GenBank/DDBJ databases">
        <title>A degradative enzymes factory behind the ericoid mycorrhizal symbiosis.</title>
        <authorList>
            <consortium name="DOE Joint Genome Institute"/>
            <person name="Martino E."/>
            <person name="Morin E."/>
            <person name="Grelet G."/>
            <person name="Kuo A."/>
            <person name="Kohler A."/>
            <person name="Daghino S."/>
            <person name="Barry K."/>
            <person name="Choi C."/>
            <person name="Cichocki N."/>
            <person name="Clum A."/>
            <person name="Copeland A."/>
            <person name="Hainaut M."/>
            <person name="Haridas S."/>
            <person name="Labutti K."/>
            <person name="Lindquist E."/>
            <person name="Lipzen A."/>
            <person name="Khouja H.-R."/>
            <person name="Murat C."/>
            <person name="Ohm R."/>
            <person name="Olson A."/>
            <person name="Spatafora J."/>
            <person name="Veneault-Fourrey C."/>
            <person name="Henrissat B."/>
            <person name="Grigoriev I."/>
            <person name="Martin F."/>
            <person name="Perotto S."/>
        </authorList>
    </citation>
    <scope>NUCLEOTIDE SEQUENCE [LARGE SCALE GENOMIC DNA]</scope>
    <source>
        <strain evidence="7 8">F</strain>
    </source>
</reference>
<dbReference type="GO" id="GO:0004497">
    <property type="term" value="F:monooxygenase activity"/>
    <property type="evidence" value="ECO:0007669"/>
    <property type="project" value="UniProtKB-KW"/>
</dbReference>
<dbReference type="GO" id="GO:0032259">
    <property type="term" value="P:methylation"/>
    <property type="evidence" value="ECO:0007669"/>
    <property type="project" value="UniProtKB-KW"/>
</dbReference>
<evidence type="ECO:0000256" key="2">
    <source>
        <dbReference type="ARBA" id="ARBA00010617"/>
    </source>
</evidence>
<dbReference type="PRINTS" id="PR00385">
    <property type="entry name" value="P450"/>
</dbReference>
<evidence type="ECO:0000313" key="8">
    <source>
        <dbReference type="Proteomes" id="UP000235786"/>
    </source>
</evidence>
<keyword evidence="6" id="KW-0503">Monooxygenase</keyword>
<dbReference type="GO" id="GO:0016705">
    <property type="term" value="F:oxidoreductase activity, acting on paired donors, with incorporation or reduction of molecular oxygen"/>
    <property type="evidence" value="ECO:0007669"/>
    <property type="project" value="InterPro"/>
</dbReference>
<dbReference type="EMBL" id="KZ613957">
    <property type="protein sequence ID" value="PMD33041.1"/>
    <property type="molecule type" value="Genomic_DNA"/>
</dbReference>
<keyword evidence="6" id="KW-0560">Oxidoreductase</keyword>
<evidence type="ECO:0000256" key="4">
    <source>
        <dbReference type="ARBA" id="ARBA00023004"/>
    </source>
</evidence>
<dbReference type="AlphaFoldDB" id="A0A2J6R3E2"/>
<dbReference type="Gene3D" id="1.10.630.10">
    <property type="entry name" value="Cytochrome P450"/>
    <property type="match status" value="1"/>
</dbReference>
<feature type="binding site" description="axial binding residue" evidence="5">
    <location>
        <position position="453"/>
    </location>
    <ligand>
        <name>heme</name>
        <dbReference type="ChEBI" id="CHEBI:30413"/>
    </ligand>
    <ligandPart>
        <name>Fe</name>
        <dbReference type="ChEBI" id="CHEBI:18248"/>
    </ligandPart>
</feature>
<evidence type="ECO:0000256" key="3">
    <source>
        <dbReference type="ARBA" id="ARBA00022723"/>
    </source>
</evidence>
<evidence type="ECO:0000256" key="6">
    <source>
        <dbReference type="RuleBase" id="RU000461"/>
    </source>
</evidence>
<dbReference type="STRING" id="1149755.A0A2J6R3E2"/>
<dbReference type="OrthoDB" id="3934656at2759"/>
<accession>A0A2J6R3E2</accession>
<dbReference type="InterPro" id="IPR017972">
    <property type="entry name" value="Cyt_P450_CS"/>
</dbReference>
<keyword evidence="8" id="KW-1185">Reference proteome</keyword>
<dbReference type="InterPro" id="IPR002401">
    <property type="entry name" value="Cyt_P450_E_grp-I"/>
</dbReference>
<dbReference type="InterPro" id="IPR050121">
    <property type="entry name" value="Cytochrome_P450_monoxygenase"/>
</dbReference>
<keyword evidence="4 5" id="KW-0408">Iron</keyword>
<dbReference type="CDD" id="cd11060">
    <property type="entry name" value="CYP57A1-like"/>
    <property type="match status" value="1"/>
</dbReference>
<protein>
    <submittedName>
        <fullName evidence="7">Pisatin demethylase</fullName>
    </submittedName>
</protein>